<protein>
    <submittedName>
        <fullName evidence="2">Uncharacterized protein</fullName>
    </submittedName>
</protein>
<feature type="transmembrane region" description="Helical" evidence="1">
    <location>
        <begin position="12"/>
        <end position="35"/>
    </location>
</feature>
<organism evidence="2 3">
    <name type="scientific">Ophiobolus disseminans</name>
    <dbReference type="NCBI Taxonomy" id="1469910"/>
    <lineage>
        <taxon>Eukaryota</taxon>
        <taxon>Fungi</taxon>
        <taxon>Dikarya</taxon>
        <taxon>Ascomycota</taxon>
        <taxon>Pezizomycotina</taxon>
        <taxon>Dothideomycetes</taxon>
        <taxon>Pleosporomycetidae</taxon>
        <taxon>Pleosporales</taxon>
        <taxon>Pleosporineae</taxon>
        <taxon>Phaeosphaeriaceae</taxon>
        <taxon>Ophiobolus</taxon>
    </lineage>
</organism>
<accession>A0A6A7AAC9</accession>
<keyword evidence="1" id="KW-0472">Membrane</keyword>
<evidence type="ECO:0000313" key="2">
    <source>
        <dbReference type="EMBL" id="KAF2830156.1"/>
    </source>
</evidence>
<keyword evidence="1" id="KW-0812">Transmembrane</keyword>
<proteinExistence type="predicted"/>
<evidence type="ECO:0000256" key="1">
    <source>
        <dbReference type="SAM" id="Phobius"/>
    </source>
</evidence>
<keyword evidence="3" id="KW-1185">Reference proteome</keyword>
<name>A0A6A7AAC9_9PLEO</name>
<dbReference type="EMBL" id="MU006220">
    <property type="protein sequence ID" value="KAF2830156.1"/>
    <property type="molecule type" value="Genomic_DNA"/>
</dbReference>
<sequence>MLRSSLRAFMSTIVVTPCSLTWFYCTIPLLAFLLYHGEKPGAIDGMRHHGRKKTFNSILPWHHIFHHNVFGNVVRDPGCHTRAVQRIYCL</sequence>
<dbReference type="AlphaFoldDB" id="A0A6A7AAC9"/>
<keyword evidence="1" id="KW-1133">Transmembrane helix</keyword>
<reference evidence="2" key="1">
    <citation type="journal article" date="2020" name="Stud. Mycol.">
        <title>101 Dothideomycetes genomes: a test case for predicting lifestyles and emergence of pathogens.</title>
        <authorList>
            <person name="Haridas S."/>
            <person name="Albert R."/>
            <person name="Binder M."/>
            <person name="Bloem J."/>
            <person name="Labutti K."/>
            <person name="Salamov A."/>
            <person name="Andreopoulos B."/>
            <person name="Baker S."/>
            <person name="Barry K."/>
            <person name="Bills G."/>
            <person name="Bluhm B."/>
            <person name="Cannon C."/>
            <person name="Castanera R."/>
            <person name="Culley D."/>
            <person name="Daum C."/>
            <person name="Ezra D."/>
            <person name="Gonzalez J."/>
            <person name="Henrissat B."/>
            <person name="Kuo A."/>
            <person name="Liang C."/>
            <person name="Lipzen A."/>
            <person name="Lutzoni F."/>
            <person name="Magnuson J."/>
            <person name="Mondo S."/>
            <person name="Nolan M."/>
            <person name="Ohm R."/>
            <person name="Pangilinan J."/>
            <person name="Park H.-J."/>
            <person name="Ramirez L."/>
            <person name="Alfaro M."/>
            <person name="Sun H."/>
            <person name="Tritt A."/>
            <person name="Yoshinaga Y."/>
            <person name="Zwiers L.-H."/>
            <person name="Turgeon B."/>
            <person name="Goodwin S."/>
            <person name="Spatafora J."/>
            <person name="Crous P."/>
            <person name="Grigoriev I."/>
        </authorList>
    </citation>
    <scope>NUCLEOTIDE SEQUENCE</scope>
    <source>
        <strain evidence="2">CBS 113818</strain>
    </source>
</reference>
<dbReference type="Proteomes" id="UP000799424">
    <property type="component" value="Unassembled WGS sequence"/>
</dbReference>
<evidence type="ECO:0000313" key="3">
    <source>
        <dbReference type="Proteomes" id="UP000799424"/>
    </source>
</evidence>
<gene>
    <name evidence="2" type="ORF">CC86DRAFT_181255</name>
</gene>